<dbReference type="EMBL" id="LN899823">
    <property type="protein sequence ID" value="CUV21658.1"/>
    <property type="molecule type" value="Genomic_DNA"/>
</dbReference>
<dbReference type="InterPro" id="IPR006290">
    <property type="entry name" value="CztS_silS_copS"/>
</dbReference>
<dbReference type="SMART" id="SM00304">
    <property type="entry name" value="HAMP"/>
    <property type="match status" value="1"/>
</dbReference>
<evidence type="ECO:0000256" key="2">
    <source>
        <dbReference type="ARBA" id="ARBA00004429"/>
    </source>
</evidence>
<dbReference type="InterPro" id="IPR003660">
    <property type="entry name" value="HAMP_dom"/>
</dbReference>
<evidence type="ECO:0000256" key="14">
    <source>
        <dbReference type="RuleBase" id="RU364088"/>
    </source>
</evidence>
<reference evidence="17" key="2">
    <citation type="submission" date="2018-01" db="EMBL/GenBank/DDBJ databases">
        <title>Ralstonia pseudosolanacearum P824 infects blueberry.</title>
        <authorList>
            <person name="Bocsanczy A.M."/>
            <person name="Norman D.J."/>
        </authorList>
    </citation>
    <scope>NUCLEOTIDE SEQUENCE</scope>
    <source>
        <strain evidence="17">P824</strain>
    </source>
</reference>
<dbReference type="Pfam" id="PF21085">
    <property type="entry name" value="CusS"/>
    <property type="match status" value="1"/>
</dbReference>
<evidence type="ECO:0000313" key="18">
    <source>
        <dbReference type="EMBL" id="CUV18563.1"/>
    </source>
</evidence>
<keyword evidence="9 14" id="KW-0418">Kinase</keyword>
<organism evidence="18">
    <name type="scientific">Ralstonia solanacearum</name>
    <name type="common">Pseudomonas solanacearum</name>
    <dbReference type="NCBI Taxonomy" id="305"/>
    <lineage>
        <taxon>Bacteria</taxon>
        <taxon>Pseudomonadati</taxon>
        <taxon>Pseudomonadota</taxon>
        <taxon>Betaproteobacteria</taxon>
        <taxon>Burkholderiales</taxon>
        <taxon>Burkholderiaceae</taxon>
        <taxon>Ralstonia</taxon>
        <taxon>Ralstonia solanacearum species complex</taxon>
    </lineage>
</organism>
<dbReference type="Pfam" id="PF00512">
    <property type="entry name" value="HisKA"/>
    <property type="match status" value="1"/>
</dbReference>
<evidence type="ECO:0000313" key="27">
    <source>
        <dbReference type="Proteomes" id="UP000262427"/>
    </source>
</evidence>
<evidence type="ECO:0000313" key="21">
    <source>
        <dbReference type="EMBL" id="CUV32898.1"/>
    </source>
</evidence>
<evidence type="ECO:0000256" key="10">
    <source>
        <dbReference type="ARBA" id="ARBA00022840"/>
    </source>
</evidence>
<dbReference type="SMART" id="SM00387">
    <property type="entry name" value="HATPase_c"/>
    <property type="match status" value="1"/>
</dbReference>
<dbReference type="Proteomes" id="UP000262427">
    <property type="component" value="Chromosome MP"/>
</dbReference>
<dbReference type="InterPro" id="IPR005467">
    <property type="entry name" value="His_kinase_dom"/>
</dbReference>
<dbReference type="GO" id="GO:0005886">
    <property type="term" value="C:plasma membrane"/>
    <property type="evidence" value="ECO:0007669"/>
    <property type="project" value="UniProtKB-SubCell"/>
</dbReference>
<dbReference type="EMBL" id="LN899824">
    <property type="protein sequence ID" value="CUV31375.1"/>
    <property type="molecule type" value="Genomic_DNA"/>
</dbReference>
<comment type="subcellular location">
    <subcellularLocation>
        <location evidence="2">Cell inner membrane</location>
        <topology evidence="2">Multi-pass membrane protein</topology>
    </subcellularLocation>
</comment>
<dbReference type="PANTHER" id="PTHR45436:SF15">
    <property type="entry name" value="SENSOR HISTIDINE KINASE CUSS"/>
    <property type="match status" value="1"/>
</dbReference>
<dbReference type="EMBL" id="LN899820">
    <property type="protein sequence ID" value="CUV57167.1"/>
    <property type="molecule type" value="Genomic_DNA"/>
</dbReference>
<dbReference type="PRINTS" id="PR00344">
    <property type="entry name" value="BCTRLSENSOR"/>
</dbReference>
<dbReference type="EMBL" id="LN899826">
    <property type="protein sequence ID" value="CUV39011.1"/>
    <property type="molecule type" value="Genomic_DNA"/>
</dbReference>
<dbReference type="SUPFAM" id="SSF55874">
    <property type="entry name" value="ATPase domain of HSP90 chaperone/DNA topoisomerase II/histidine kinase"/>
    <property type="match status" value="1"/>
</dbReference>
<reference evidence="26" key="4">
    <citation type="submission" date="2021-10" db="EMBL/GenBank/DDBJ databases">
        <title>Complete genome sequences of five Ralstonia solancearum strains isolated from sunflower.</title>
        <authorList>
            <person name="She X."/>
            <person name="He Z."/>
        </authorList>
    </citation>
    <scope>NUCLEOTIDE SEQUENCE</scope>
    <source>
        <strain evidence="26">RS638</strain>
        <plasmid evidence="26">p1</plasmid>
    </source>
</reference>
<evidence type="ECO:0000256" key="8">
    <source>
        <dbReference type="ARBA" id="ARBA00022741"/>
    </source>
</evidence>
<dbReference type="CDD" id="cd00075">
    <property type="entry name" value="HATPase"/>
    <property type="match status" value="1"/>
</dbReference>
<keyword evidence="13 14" id="KW-0472">Membrane</keyword>
<keyword evidence="12 14" id="KW-0902">Two-component regulatory system</keyword>
<keyword evidence="6 14" id="KW-0808">Transferase</keyword>
<evidence type="ECO:0000256" key="13">
    <source>
        <dbReference type="ARBA" id="ARBA00023136"/>
    </source>
</evidence>
<dbReference type="EMBL" id="CP085044">
    <property type="protein sequence ID" value="UZF17623.1"/>
    <property type="molecule type" value="Genomic_DNA"/>
</dbReference>
<dbReference type="PROSITE" id="PS50885">
    <property type="entry name" value="HAMP"/>
    <property type="match status" value="1"/>
</dbReference>
<keyword evidence="26" id="KW-0614">Plasmid</keyword>
<evidence type="ECO:0000256" key="6">
    <source>
        <dbReference type="ARBA" id="ARBA00022679"/>
    </source>
</evidence>
<dbReference type="CDD" id="cd00082">
    <property type="entry name" value="HisKA"/>
    <property type="match status" value="1"/>
</dbReference>
<dbReference type="InterPro" id="IPR050428">
    <property type="entry name" value="TCS_sensor_his_kinase"/>
</dbReference>
<feature type="domain" description="HAMP" evidence="16">
    <location>
        <begin position="184"/>
        <end position="237"/>
    </location>
</feature>
<evidence type="ECO:0000259" key="15">
    <source>
        <dbReference type="PROSITE" id="PS50109"/>
    </source>
</evidence>
<name>A0A0K1ZRP0_RALSL</name>
<evidence type="ECO:0000313" key="19">
    <source>
        <dbReference type="EMBL" id="CUV21658.1"/>
    </source>
</evidence>
<protein>
    <recommendedName>
        <fullName evidence="14">Sensor protein</fullName>
        <ecNumber evidence="14">2.7.13.3</ecNumber>
    </recommendedName>
</protein>
<reference evidence="18" key="1">
    <citation type="submission" date="2015-10" db="EMBL/GenBank/DDBJ databases">
        <authorList>
            <person name="Gilbert D.G."/>
        </authorList>
    </citation>
    <scope>NUCLEOTIDE SEQUENCE</scope>
    <source>
        <strain evidence="18">Phyl III-seqv23</strain>
    </source>
</reference>
<evidence type="ECO:0000256" key="7">
    <source>
        <dbReference type="ARBA" id="ARBA00022692"/>
    </source>
</evidence>
<dbReference type="InterPro" id="IPR004358">
    <property type="entry name" value="Sig_transdc_His_kin-like_C"/>
</dbReference>
<gene>
    <name evidence="18" type="primary">copS</name>
    <name evidence="26" type="ORF">LH706_18915</name>
    <name evidence="18" type="ORF">PSS4_v1_680011</name>
    <name evidence="25" type="ORF">RD1301_v1_1190006</name>
    <name evidence="17" type="ORF">RSP824_20685</name>
    <name evidence="19" type="ORF">RUN1744_v1_80014</name>
    <name evidence="20" type="ORF">RUN1985_v1_890024</name>
    <name evidence="24" type="ORF">RUN215_v1_1160014</name>
    <name evidence="21" type="ORF">TD1301_v1_230011</name>
    <name evidence="22" type="ORF">TF3108_v1_210028</name>
    <name evidence="23" type="ORF">TO10_v1_360019</name>
</gene>
<evidence type="ECO:0000313" key="28">
    <source>
        <dbReference type="Proteomes" id="UP001164049"/>
    </source>
</evidence>
<proteinExistence type="predicted"/>
<dbReference type="EMBL" id="LN899825">
    <property type="protein sequence ID" value="CUV32898.1"/>
    <property type="molecule type" value="Genomic_DNA"/>
</dbReference>
<dbReference type="PANTHER" id="PTHR45436">
    <property type="entry name" value="SENSOR HISTIDINE KINASE YKOH"/>
    <property type="match status" value="1"/>
</dbReference>
<dbReference type="PATRIC" id="fig|305.107.peg.1968"/>
<dbReference type="Gene3D" id="6.10.340.10">
    <property type="match status" value="1"/>
</dbReference>
<dbReference type="InterPro" id="IPR048590">
    <property type="entry name" value="CusS-like_sensor"/>
</dbReference>
<evidence type="ECO:0000313" key="20">
    <source>
        <dbReference type="EMBL" id="CUV31375.1"/>
    </source>
</evidence>
<keyword evidence="4 14" id="KW-0997">Cell inner membrane</keyword>
<geneLocation type="plasmid" evidence="26 28">
    <name>p1</name>
</geneLocation>
<dbReference type="Gene3D" id="1.10.287.130">
    <property type="match status" value="1"/>
</dbReference>
<dbReference type="InterPro" id="IPR003661">
    <property type="entry name" value="HisK_dim/P_dom"/>
</dbReference>
<dbReference type="SMART" id="SM00388">
    <property type="entry name" value="HisKA"/>
    <property type="match status" value="1"/>
</dbReference>
<evidence type="ECO:0000256" key="12">
    <source>
        <dbReference type="ARBA" id="ARBA00023012"/>
    </source>
</evidence>
<evidence type="ECO:0000259" key="16">
    <source>
        <dbReference type="PROSITE" id="PS50885"/>
    </source>
</evidence>
<evidence type="ECO:0000313" key="25">
    <source>
        <dbReference type="EMBL" id="CUV60902.1"/>
    </source>
</evidence>
<dbReference type="Gene3D" id="3.30.565.10">
    <property type="entry name" value="Histidine kinase-like ATPase, C-terminal domain"/>
    <property type="match status" value="1"/>
</dbReference>
<reference evidence="27" key="3">
    <citation type="submission" date="2018-01" db="EMBL/GenBank/DDBJ databases">
        <title>Raltonia solanacearum P824 infects blueberry.</title>
        <authorList>
            <person name="Bocsanczy A.M."/>
            <person name="Norman D.J."/>
        </authorList>
    </citation>
    <scope>NUCLEOTIDE SEQUENCE [LARGE SCALE GENOMIC DNA]</scope>
    <source>
        <strain evidence="27">P824</strain>
    </source>
</reference>
<dbReference type="GO" id="GO:0000155">
    <property type="term" value="F:phosphorelay sensor kinase activity"/>
    <property type="evidence" value="ECO:0007669"/>
    <property type="project" value="InterPro"/>
</dbReference>
<evidence type="ECO:0000256" key="11">
    <source>
        <dbReference type="ARBA" id="ARBA00022989"/>
    </source>
</evidence>
<dbReference type="InterPro" id="IPR036890">
    <property type="entry name" value="HATPase_C_sf"/>
</dbReference>
<dbReference type="EMBL" id="CP025742">
    <property type="protein sequence ID" value="AYA48838.1"/>
    <property type="molecule type" value="Genomic_DNA"/>
</dbReference>
<dbReference type="CDD" id="cd06225">
    <property type="entry name" value="HAMP"/>
    <property type="match status" value="1"/>
</dbReference>
<dbReference type="Pfam" id="PF00672">
    <property type="entry name" value="HAMP"/>
    <property type="match status" value="1"/>
</dbReference>
<keyword evidence="8 14" id="KW-0547">Nucleotide-binding</keyword>
<evidence type="ECO:0000256" key="4">
    <source>
        <dbReference type="ARBA" id="ARBA00022519"/>
    </source>
</evidence>
<keyword evidence="3 14" id="KW-1003">Cell membrane</keyword>
<dbReference type="InterPro" id="IPR003594">
    <property type="entry name" value="HATPase_dom"/>
</dbReference>
<dbReference type="InterPro" id="IPR036097">
    <property type="entry name" value="HisK_dim/P_sf"/>
</dbReference>
<evidence type="ECO:0000256" key="1">
    <source>
        <dbReference type="ARBA" id="ARBA00000085"/>
    </source>
</evidence>
<dbReference type="NCBIfam" id="TIGR01386">
    <property type="entry name" value="cztS_silS_copS"/>
    <property type="match status" value="1"/>
</dbReference>
<keyword evidence="5" id="KW-0597">Phosphoprotein</keyword>
<feature type="domain" description="Histidine kinase" evidence="15">
    <location>
        <begin position="245"/>
        <end position="459"/>
    </location>
</feature>
<evidence type="ECO:0000313" key="26">
    <source>
        <dbReference type="EMBL" id="UZF17623.1"/>
    </source>
</evidence>
<comment type="catalytic activity">
    <reaction evidence="1 14">
        <text>ATP + protein L-histidine = ADP + protein N-phospho-L-histidine.</text>
        <dbReference type="EC" id="2.7.13.3"/>
    </reaction>
</comment>
<dbReference type="PROSITE" id="PS50109">
    <property type="entry name" value="HIS_KIN"/>
    <property type="match status" value="1"/>
</dbReference>
<dbReference type="EMBL" id="LN899821">
    <property type="protein sequence ID" value="CUV18563.1"/>
    <property type="molecule type" value="Genomic_DNA"/>
</dbReference>
<evidence type="ECO:0000256" key="9">
    <source>
        <dbReference type="ARBA" id="ARBA00022777"/>
    </source>
</evidence>
<dbReference type="Pfam" id="PF02518">
    <property type="entry name" value="HATPase_c"/>
    <property type="match status" value="1"/>
</dbReference>
<feature type="transmembrane region" description="Helical" evidence="14">
    <location>
        <begin position="164"/>
        <end position="183"/>
    </location>
</feature>
<evidence type="ECO:0000313" key="23">
    <source>
        <dbReference type="EMBL" id="CUV45498.1"/>
    </source>
</evidence>
<evidence type="ECO:0000256" key="3">
    <source>
        <dbReference type="ARBA" id="ARBA00022475"/>
    </source>
</evidence>
<dbReference type="EC" id="2.7.13.3" evidence="14"/>
<keyword evidence="11 14" id="KW-1133">Transmembrane helix</keyword>
<dbReference type="GO" id="GO:0005524">
    <property type="term" value="F:ATP binding"/>
    <property type="evidence" value="ECO:0007669"/>
    <property type="project" value="UniProtKB-KW"/>
</dbReference>
<keyword evidence="10 14" id="KW-0067">ATP-binding</keyword>
<evidence type="ECO:0000256" key="5">
    <source>
        <dbReference type="ARBA" id="ARBA00022553"/>
    </source>
</evidence>
<accession>A0A0K1ZRP0</accession>
<dbReference type="FunFam" id="1.10.287.130:FF:000001">
    <property type="entry name" value="Two-component sensor histidine kinase"/>
    <property type="match status" value="1"/>
</dbReference>
<evidence type="ECO:0000313" key="17">
    <source>
        <dbReference type="EMBL" id="AYA48838.1"/>
    </source>
</evidence>
<dbReference type="EMBL" id="LN899822">
    <property type="protein sequence ID" value="CUV60902.1"/>
    <property type="molecule type" value="Genomic_DNA"/>
</dbReference>
<keyword evidence="7 14" id="KW-0812">Transmembrane</keyword>
<dbReference type="EMBL" id="LN899827">
    <property type="protein sequence ID" value="CUV45498.1"/>
    <property type="molecule type" value="Genomic_DNA"/>
</dbReference>
<sequence length="466" mass="50995">MRRRLSLTARLTALFSLCSAAVLLGLGVVIALAMEQHFAVEDFTALGEHVSVIGKIVESGPAPQAEARIRDALQHRTGFVARILGPDRRALYASDGFDFRAADEALARARPGSDRLVWAQGGQQYRAMHTTVALRDGTAGRLDMLVAMNTDIHAHFLHTFRGTLAFYIALAALASGVFGWWAARRGLAPLRTLASRARTVTADKLDERMPVDTVPAEVADLAVTLNAMLERLQHDFRRLSDFSTDIAHEIRTPITNLLTQTEVVLSQPREGAKYRDVLTSNAEELQRLARMVSDMLYLAKMEHSLTLPSAEDIHLADELRALFEFYDALAEDKAVRLELRGDGRVSGDRLMLRRALSNLLSNAIRHAPPRGAVLVSIADTGHGVTVSVDNDGDEIPPQVLSRIFERFYRADKSRARPESDSTGLGLAITKAIVVAHGGSIAVSRVGGRTRFALHFARRPEAGAAPH</sequence>
<dbReference type="SUPFAM" id="SSF47384">
    <property type="entry name" value="Homodimeric domain of signal transducing histidine kinase"/>
    <property type="match status" value="1"/>
</dbReference>
<comment type="function">
    <text evidence="14">Member of a two-component regulatory system.</text>
</comment>
<evidence type="ECO:0000313" key="22">
    <source>
        <dbReference type="EMBL" id="CUV39011.1"/>
    </source>
</evidence>
<dbReference type="AlphaFoldDB" id="A0A0K1ZRP0"/>
<evidence type="ECO:0000313" key="24">
    <source>
        <dbReference type="EMBL" id="CUV57167.1"/>
    </source>
</evidence>